<keyword evidence="1" id="KW-0472">Membrane</keyword>
<keyword evidence="1" id="KW-1133">Transmembrane helix</keyword>
<evidence type="ECO:0000313" key="2">
    <source>
        <dbReference type="EMBL" id="UZX30281.1"/>
    </source>
</evidence>
<dbReference type="Proteomes" id="UP001164557">
    <property type="component" value="Chromosome"/>
</dbReference>
<reference evidence="2" key="1">
    <citation type="submission" date="2021-09" db="EMBL/GenBank/DDBJ databases">
        <title>Lactobacillus species from Apis mellifera, Switzerland.</title>
        <authorList>
            <person name="Pfister J."/>
            <person name="Brown A."/>
            <person name="Neumann P."/>
            <person name="Collaud A."/>
            <person name="Retschnig G."/>
            <person name="Perreten V."/>
        </authorList>
    </citation>
    <scope>NUCLEOTIDE SEQUENCE</scope>
    <source>
        <strain evidence="2">IBH002</strain>
    </source>
</reference>
<accession>A0AA47B540</accession>
<keyword evidence="3" id="KW-1185">Reference proteome</keyword>
<sequence>MRINKKVKGFFIAESMVALMIALMGVTTLALIVGESRQIEQNIEHKTDFTYAWHVMRKNNLKKIVVHDHVYYLTGKMRVYDETNEKTYQIRK</sequence>
<dbReference type="EMBL" id="CP084389">
    <property type="protein sequence ID" value="UZX30281.1"/>
    <property type="molecule type" value="Genomic_DNA"/>
</dbReference>
<organism evidence="2 3">
    <name type="scientific">Lactobacillus helsingborgensis</name>
    <dbReference type="NCBI Taxonomy" id="1218494"/>
    <lineage>
        <taxon>Bacteria</taxon>
        <taxon>Bacillati</taxon>
        <taxon>Bacillota</taxon>
        <taxon>Bacilli</taxon>
        <taxon>Lactobacillales</taxon>
        <taxon>Lactobacillaceae</taxon>
        <taxon>Lactobacillus</taxon>
    </lineage>
</organism>
<name>A0AA47B540_9LACO</name>
<dbReference type="RefSeq" id="WP_052727770.1">
    <property type="nucleotide sequence ID" value="NZ_CP084389.1"/>
</dbReference>
<keyword evidence="1" id="KW-0812">Transmembrane</keyword>
<evidence type="ECO:0000256" key="1">
    <source>
        <dbReference type="SAM" id="Phobius"/>
    </source>
</evidence>
<dbReference type="AlphaFoldDB" id="A0AA47B540"/>
<protein>
    <submittedName>
        <fullName evidence="2">Uncharacterized protein</fullName>
    </submittedName>
</protein>
<evidence type="ECO:0000313" key="3">
    <source>
        <dbReference type="Proteomes" id="UP001164557"/>
    </source>
</evidence>
<proteinExistence type="predicted"/>
<feature type="transmembrane region" description="Helical" evidence="1">
    <location>
        <begin position="12"/>
        <end position="33"/>
    </location>
</feature>
<gene>
    <name evidence="2" type="ORF">LDX53_03510</name>
</gene>